<dbReference type="PRINTS" id="PR00132">
    <property type="entry name" value="GLHYDRLASE2"/>
</dbReference>
<dbReference type="RefSeq" id="WP_251740472.1">
    <property type="nucleotide sequence ID" value="NZ_JBHUOJ010000015.1"/>
</dbReference>
<dbReference type="Gene3D" id="3.20.20.80">
    <property type="entry name" value="Glycosidases"/>
    <property type="match status" value="1"/>
</dbReference>
<dbReference type="Gene3D" id="2.60.40.10">
    <property type="entry name" value="Immunoglobulins"/>
    <property type="match status" value="3"/>
</dbReference>
<evidence type="ECO:0000256" key="2">
    <source>
        <dbReference type="ARBA" id="ARBA00022801"/>
    </source>
</evidence>
<evidence type="ECO:0000313" key="5">
    <source>
        <dbReference type="EMBL" id="MFD2833125.1"/>
    </source>
</evidence>
<dbReference type="InterPro" id="IPR006102">
    <property type="entry name" value="Ig-like_GH2"/>
</dbReference>
<keyword evidence="6" id="KW-1185">Reference proteome</keyword>
<dbReference type="PANTHER" id="PTHR42732:SF1">
    <property type="entry name" value="BETA-MANNOSIDASE"/>
    <property type="match status" value="1"/>
</dbReference>
<dbReference type="SUPFAM" id="SSF49303">
    <property type="entry name" value="beta-Galactosidase/glucuronidase domain"/>
    <property type="match status" value="1"/>
</dbReference>
<dbReference type="InterPro" id="IPR006101">
    <property type="entry name" value="Glyco_hydro_2"/>
</dbReference>
<dbReference type="InterPro" id="IPR036156">
    <property type="entry name" value="Beta-gal/glucu_dom_sf"/>
</dbReference>
<comment type="caution">
    <text evidence="5">The sequence shown here is derived from an EMBL/GenBank/DDBJ whole genome shotgun (WGS) entry which is preliminary data.</text>
</comment>
<dbReference type="InterPro" id="IPR040605">
    <property type="entry name" value="Glyco_hydro2_dom5"/>
</dbReference>
<dbReference type="InterPro" id="IPR005084">
    <property type="entry name" value="CBM6"/>
</dbReference>
<keyword evidence="3" id="KW-0326">Glycosidase</keyword>
<dbReference type="InterPro" id="IPR017853">
    <property type="entry name" value="GH"/>
</dbReference>
<dbReference type="InterPro" id="IPR008979">
    <property type="entry name" value="Galactose-bd-like_sf"/>
</dbReference>
<feature type="domain" description="CBM6" evidence="4">
    <location>
        <begin position="916"/>
        <end position="1042"/>
    </location>
</feature>
<dbReference type="PANTHER" id="PTHR42732">
    <property type="entry name" value="BETA-GALACTOSIDASE"/>
    <property type="match status" value="1"/>
</dbReference>
<evidence type="ECO:0000256" key="1">
    <source>
        <dbReference type="ARBA" id="ARBA00007401"/>
    </source>
</evidence>
<dbReference type="InterPro" id="IPR006103">
    <property type="entry name" value="Glyco_hydro_2_cat"/>
</dbReference>
<accession>A0ABW5X4D1</accession>
<evidence type="ECO:0000313" key="6">
    <source>
        <dbReference type="Proteomes" id="UP001597438"/>
    </source>
</evidence>
<dbReference type="EMBL" id="JBHUOJ010000015">
    <property type="protein sequence ID" value="MFD2833125.1"/>
    <property type="molecule type" value="Genomic_DNA"/>
</dbReference>
<evidence type="ECO:0000256" key="3">
    <source>
        <dbReference type="ARBA" id="ARBA00023295"/>
    </source>
</evidence>
<keyword evidence="2 5" id="KW-0378">Hydrolase</keyword>
<dbReference type="InterPro" id="IPR013783">
    <property type="entry name" value="Ig-like_fold"/>
</dbReference>
<evidence type="ECO:0000259" key="4">
    <source>
        <dbReference type="PROSITE" id="PS51175"/>
    </source>
</evidence>
<dbReference type="Pfam" id="PF13290">
    <property type="entry name" value="CHB_HEX_C_1"/>
    <property type="match status" value="1"/>
</dbReference>
<dbReference type="GO" id="GO:0016787">
    <property type="term" value="F:hydrolase activity"/>
    <property type="evidence" value="ECO:0007669"/>
    <property type="project" value="UniProtKB-KW"/>
</dbReference>
<dbReference type="PROSITE" id="PS51175">
    <property type="entry name" value="CBM6"/>
    <property type="match status" value="1"/>
</dbReference>
<dbReference type="Pfam" id="PF18565">
    <property type="entry name" value="Glyco_hydro2_C5"/>
    <property type="match status" value="1"/>
</dbReference>
<name>A0ABW5X4D1_9FLAO</name>
<dbReference type="InterPro" id="IPR051913">
    <property type="entry name" value="GH2_Domain-Containing"/>
</dbReference>
<dbReference type="InterPro" id="IPR059177">
    <property type="entry name" value="GH29D-like_dom"/>
</dbReference>
<dbReference type="Pfam" id="PF16355">
    <property type="entry name" value="DUF4982"/>
    <property type="match status" value="1"/>
</dbReference>
<reference evidence="6" key="1">
    <citation type="journal article" date="2019" name="Int. J. Syst. Evol. Microbiol.">
        <title>The Global Catalogue of Microorganisms (GCM) 10K type strain sequencing project: providing services to taxonomists for standard genome sequencing and annotation.</title>
        <authorList>
            <consortium name="The Broad Institute Genomics Platform"/>
            <consortium name="The Broad Institute Genome Sequencing Center for Infectious Disease"/>
            <person name="Wu L."/>
            <person name="Ma J."/>
        </authorList>
    </citation>
    <scope>NUCLEOTIDE SEQUENCE [LARGE SCALE GENOMIC DNA]</scope>
    <source>
        <strain evidence="6">KCTC 52925</strain>
    </source>
</reference>
<dbReference type="Gene3D" id="2.60.120.260">
    <property type="entry name" value="Galactose-binding domain-like"/>
    <property type="match status" value="2"/>
</dbReference>
<organism evidence="5 6">
    <name type="scientific">Christiangramia antarctica</name>
    <dbReference type="NCBI Taxonomy" id="2058158"/>
    <lineage>
        <taxon>Bacteria</taxon>
        <taxon>Pseudomonadati</taxon>
        <taxon>Bacteroidota</taxon>
        <taxon>Flavobacteriia</taxon>
        <taxon>Flavobacteriales</taxon>
        <taxon>Flavobacteriaceae</taxon>
        <taxon>Christiangramia</taxon>
    </lineage>
</organism>
<dbReference type="Proteomes" id="UP001597438">
    <property type="component" value="Unassembled WGS sequence"/>
</dbReference>
<dbReference type="SUPFAM" id="SSF49785">
    <property type="entry name" value="Galactose-binding domain-like"/>
    <property type="match status" value="2"/>
</dbReference>
<sequence length="1042" mass="117993">METLISGYQNKMFKLNKNYHNSKINFILYFFLSFLIISCNSQTDKIDTRLRSSFDVDWKFIQKDVPAAEGVAFHDEDWRILNLPHDWSIEGEYAEDNPMGARLGYLPAGIGWYRKTITVPDSWKDKHVEIAFDGVFMNSSVWANGKKLGTRPYGWISFAYDISEIAQNADEISFAVRVDNSKQPAARWYTGSGIYAHTWIDVKNKTHIARDGIFVRTEGDKVFVQTDVESKNVSTKKGVLSISVLDKDGNTVASTSNEIEIDANSVSDTELTITEPEHWSTKNPYLYTLKSELSLNDEIVDVVETEFGVRDIEWNAETGMWLNGKNIKLRGVSNHQDAGALGAAVPDKILRFRIQQLKDMGVNAIRTAHNPQTPSFYKICDELGMLVMDEIFDGWKKKAENDYGARFFEEWWKRDLTDWIKRDRNHPSVIIYSVGNETGGEVGKEIVEVCHDLDPTRPVTSGHSGSKYMDVLGVNGSSEKKGYVENLEEEQNGKVFIGTENTHTWQVRGYYRTKSWFRDGYPNKNQRPYSLPDLTEEEVFTHDWIEDSKRRNRKQIFNSSYDNATVRVSSRLNIAQLRDIPAYAGSFRWTGHDYIGEAGYVHGGWPFKAFMGGAIDLANFEKDLYYLYQSQWTSKPMIHILPHWTHPKVDLGTEIPIWIYSNCDEVELFFNDKSLGKQQPGKAWDEMQCEWMVEWEPGTLKAVGYKDGKVVSEEIIRTADKPSKIQLSVDGEPLKDKNRDIVQVRVTTTDSKDEPYPYGENRTYFKVLGAGKIKALDNGSPVDVEPHVGPDNRKAFYGLTRAYIETTNKSGDVNLLASAILGEKKLITSNKVSIDTELINLRGDIVEPEIEIFYTTNGNTPTRDSNIYKESFEVELETTVKALIVVDDEVIQVLEEKFGVNEGFTWNNGETEYSQAGEQAETANINNGEVLTKGSGYNGKGYVSLKQPGAAISWYQENDGGTGNVNLFIRYSTKNQNAAGCFVKLTVNDKVVENKFLLPNTANLGNAWNTVKTAIPIDRGANTITLELIDNKNLFVDEILVK</sequence>
<proteinExistence type="inferred from homology"/>
<gene>
    <name evidence="5" type="ORF">ACFSYS_07465</name>
</gene>
<dbReference type="Pfam" id="PF02836">
    <property type="entry name" value="Glyco_hydro_2_C"/>
    <property type="match status" value="1"/>
</dbReference>
<dbReference type="InterPro" id="IPR032311">
    <property type="entry name" value="DUF4982"/>
</dbReference>
<dbReference type="SUPFAM" id="SSF51445">
    <property type="entry name" value="(Trans)glycosidases"/>
    <property type="match status" value="1"/>
</dbReference>
<protein>
    <submittedName>
        <fullName evidence="5">Glycoside hydrolase family 2 TIM barrel-domain containing protein</fullName>
    </submittedName>
</protein>
<comment type="similarity">
    <text evidence="1">Belongs to the glycosyl hydrolase 2 family.</text>
</comment>
<dbReference type="Pfam" id="PF00703">
    <property type="entry name" value="Glyco_hydro_2"/>
    <property type="match status" value="1"/>
</dbReference>